<evidence type="ECO:0008006" key="3">
    <source>
        <dbReference type="Google" id="ProtNLM"/>
    </source>
</evidence>
<name>A0A1E4U0D9_PACTA</name>
<evidence type="ECO:0000313" key="1">
    <source>
        <dbReference type="EMBL" id="ODV97466.1"/>
    </source>
</evidence>
<protein>
    <recommendedName>
        <fullName evidence="3">Transcription factor domain-containing protein</fullName>
    </recommendedName>
</protein>
<evidence type="ECO:0000313" key="2">
    <source>
        <dbReference type="Proteomes" id="UP000094236"/>
    </source>
</evidence>
<gene>
    <name evidence="1" type="ORF">PACTADRAFT_2033</name>
</gene>
<accession>A0A1E4U0D9</accession>
<organism evidence="1 2">
    <name type="scientific">Pachysolen tannophilus NRRL Y-2460</name>
    <dbReference type="NCBI Taxonomy" id="669874"/>
    <lineage>
        <taxon>Eukaryota</taxon>
        <taxon>Fungi</taxon>
        <taxon>Dikarya</taxon>
        <taxon>Ascomycota</taxon>
        <taxon>Saccharomycotina</taxon>
        <taxon>Pichiomycetes</taxon>
        <taxon>Pachysolenaceae</taxon>
        <taxon>Pachysolen</taxon>
    </lineage>
</organism>
<dbReference type="Proteomes" id="UP000094236">
    <property type="component" value="Unassembled WGS sequence"/>
</dbReference>
<reference evidence="2" key="1">
    <citation type="submission" date="2016-05" db="EMBL/GenBank/DDBJ databases">
        <title>Comparative genomics of biotechnologically important yeasts.</title>
        <authorList>
            <consortium name="DOE Joint Genome Institute"/>
            <person name="Riley R."/>
            <person name="Haridas S."/>
            <person name="Wolfe K.H."/>
            <person name="Lopes M.R."/>
            <person name="Hittinger C.T."/>
            <person name="Goker M."/>
            <person name="Salamov A."/>
            <person name="Wisecaver J."/>
            <person name="Long T.M."/>
            <person name="Aerts A.L."/>
            <person name="Barry K."/>
            <person name="Choi C."/>
            <person name="Clum A."/>
            <person name="Coughlan A.Y."/>
            <person name="Deshpande S."/>
            <person name="Douglass A.P."/>
            <person name="Hanson S.J."/>
            <person name="Klenk H.-P."/>
            <person name="Labutti K."/>
            <person name="Lapidus A."/>
            <person name="Lindquist E."/>
            <person name="Lipzen A."/>
            <person name="Meier-Kolthoff J.P."/>
            <person name="Ohm R.A."/>
            <person name="Otillar R.P."/>
            <person name="Pangilinan J."/>
            <person name="Peng Y."/>
            <person name="Rokas A."/>
            <person name="Rosa C.A."/>
            <person name="Scheuner C."/>
            <person name="Sibirny A.A."/>
            <person name="Slot J.C."/>
            <person name="Stielow J.B."/>
            <person name="Sun H."/>
            <person name="Kurtzman C.P."/>
            <person name="Blackwell M."/>
            <person name="Grigoriev I.V."/>
            <person name="Jeffries T.W."/>
        </authorList>
    </citation>
    <scope>NUCLEOTIDE SEQUENCE [LARGE SCALE GENOMIC DNA]</scope>
    <source>
        <strain evidence="2">NRRL Y-2460</strain>
    </source>
</reference>
<keyword evidence="2" id="KW-1185">Reference proteome</keyword>
<dbReference type="AlphaFoldDB" id="A0A1E4U0D9"/>
<dbReference type="EMBL" id="KV454012">
    <property type="protein sequence ID" value="ODV97466.1"/>
    <property type="molecule type" value="Genomic_DNA"/>
</dbReference>
<sequence length="272" mass="31604">MNCFSQYSRFISLHGLLNICYDLKYRGLFDLGILTKKRLFDLVIRLQHAFLSWKDYFDRHISITNRSECDEVLNDYSASPIFWSNLTIFKIALISLYVDTSTILKYSSNLNDHKLITKIQNWTKSSEGESCVIESCRFLIIVINNVEIIHSVPHVAYCTFLVCLILWSFETNRQISAFNSTNMLTPLTPRKYFDADNNLLIETVGNDATNYLSGILENNNINVENFEEYCTRQQQVIALITYIIGILKENCSWENIGPRIEVLEKVLKTYDE</sequence>
<proteinExistence type="predicted"/>
<dbReference type="OrthoDB" id="1405595at2759"/>
<dbReference type="STRING" id="669874.A0A1E4U0D9"/>